<dbReference type="Proteomes" id="UP000223527">
    <property type="component" value="Unassembled WGS sequence"/>
</dbReference>
<evidence type="ECO:0000313" key="3">
    <source>
        <dbReference type="EMBL" id="PHK95225.1"/>
    </source>
</evidence>
<feature type="region of interest" description="Disordered" evidence="2">
    <location>
        <begin position="1"/>
        <end position="24"/>
    </location>
</feature>
<dbReference type="PANTHER" id="PTHR33969">
    <property type="entry name" value="SEGREGATION AND CONDENSATION PROTEIN A"/>
    <property type="match status" value="1"/>
</dbReference>
<dbReference type="RefSeq" id="WP_099095301.1">
    <property type="nucleotide sequence ID" value="NZ_PDNU01000013.1"/>
</dbReference>
<sequence length="278" mass="29692">MAEAPASPAVLPDAPLSDAPLTDTPVSDAPALSVEGFEGPLDFLLEMVRRHRVDLGRLSIVTLTDQFIAALENSAGRVPLERRSAWVVMASDLVLLRSQLLTPASLAEAAQAEQEAARRLEMLGELARMRAAAAWLAARPQLRHETHGRGEARRAARPQPELLLAFLEATLVLLEGRPANIVEGEAGAPARLAALELWRMPEALERLRALLAGRPAPLPLAEALPAARRGGRLRRRSAWASTFLAGLELERLGEATLSQAAPFSAIALQAAPAEQAAA</sequence>
<gene>
    <name evidence="3" type="ORF">CR162_09425</name>
</gene>
<evidence type="ECO:0000256" key="1">
    <source>
        <dbReference type="ARBA" id="ARBA00044777"/>
    </source>
</evidence>
<dbReference type="PANTHER" id="PTHR33969:SF2">
    <property type="entry name" value="SEGREGATION AND CONDENSATION PROTEIN A"/>
    <property type="match status" value="1"/>
</dbReference>
<proteinExistence type="predicted"/>
<evidence type="ECO:0000313" key="4">
    <source>
        <dbReference type="Proteomes" id="UP000223527"/>
    </source>
</evidence>
<protein>
    <recommendedName>
        <fullName evidence="1">Segregation and condensation protein A</fullName>
    </recommendedName>
</protein>
<dbReference type="AlphaFoldDB" id="A0A2C7ACR4"/>
<dbReference type="Gene3D" id="6.10.250.2410">
    <property type="match status" value="1"/>
</dbReference>
<dbReference type="EMBL" id="PDNU01000013">
    <property type="protein sequence ID" value="PHK95225.1"/>
    <property type="molecule type" value="Genomic_DNA"/>
</dbReference>
<comment type="caution">
    <text evidence="3">The sequence shown here is derived from an EMBL/GenBank/DDBJ whole genome shotgun (WGS) entry which is preliminary data.</text>
</comment>
<evidence type="ECO:0000256" key="2">
    <source>
        <dbReference type="SAM" id="MobiDB-lite"/>
    </source>
</evidence>
<name>A0A2C7ACR4_9PROT</name>
<organism evidence="3 4">
    <name type="scientific">Teichococcus rhizosphaerae</name>
    <dbReference type="NCBI Taxonomy" id="1335062"/>
    <lineage>
        <taxon>Bacteria</taxon>
        <taxon>Pseudomonadati</taxon>
        <taxon>Pseudomonadota</taxon>
        <taxon>Alphaproteobacteria</taxon>
        <taxon>Acetobacterales</taxon>
        <taxon>Roseomonadaceae</taxon>
        <taxon>Roseomonas</taxon>
    </lineage>
</organism>
<dbReference type="InterPro" id="IPR003768">
    <property type="entry name" value="ScpA"/>
</dbReference>
<keyword evidence="4" id="KW-1185">Reference proteome</keyword>
<dbReference type="Pfam" id="PF02616">
    <property type="entry name" value="SMC_ScpA"/>
    <property type="match status" value="1"/>
</dbReference>
<accession>A0A2C7ACR4</accession>
<reference evidence="3 4" key="1">
    <citation type="submission" date="2017-10" db="EMBL/GenBank/DDBJ databases">
        <authorList>
            <person name="Banno H."/>
            <person name="Chua N.-H."/>
        </authorList>
    </citation>
    <scope>NUCLEOTIDE SEQUENCE [LARGE SCALE GENOMIC DNA]</scope>
    <source>
        <strain evidence="3 4">YW11</strain>
    </source>
</reference>